<keyword evidence="5" id="KW-1185">Reference proteome</keyword>
<feature type="repeat" description="TPR" evidence="1">
    <location>
        <begin position="223"/>
        <end position="256"/>
    </location>
</feature>
<dbReference type="Gene3D" id="1.25.40.10">
    <property type="entry name" value="Tetratricopeptide repeat domain"/>
    <property type="match status" value="1"/>
</dbReference>
<dbReference type="Pfam" id="PF13877">
    <property type="entry name" value="RPAP3_C"/>
    <property type="match status" value="1"/>
</dbReference>
<gene>
    <name evidence="4" type="ORF">HKI87_07g46220</name>
</gene>
<name>A0AAX4PAR3_9CHLO</name>
<sequence length="512" mass="56451">MDVQWQIKQNVSEANEFLKDLKSWSSNKKHSVARKNKKKQNEGAGSAGGGEDEVMRNYVPPVRGRVEGPVTRLGKEFSKPTNALLNKKQRERRRKKTKTKTSTLEKREEEKVQRERMNAAGHTYDYFRDKWDKFDVDEALREASESGSSYETEEEEVEEEPGTVTELTGQAKEPPQRRAPIQRVSNQLTAEQYKTKGNEYYSGGQYLRAVECYTMSVDQERTAVAFANRAMALLKLGEHERAEEDATSALEIDPSYLKALQRRSTARREQGKLLEAMEDCESALRLTPQSQALRGDRRALAKAYRDAEGLEPIKTEATVTIAKDARAAQKTKERGEEVEPEEDAGPPAAARSEARPAAAVAADSPPSRPLPVPKARASPSAPPTRAPRTSAEFEVAWRSLRADDGGRWALLSSLDPLAISGLLKDSLTGEVFYSILTCILGNMSGENGLGAGVAILRSLSQTPRFKINVLSIPSRKRAELKSLWEARLAEMGGGGGDAEALAALAEVYGATK</sequence>
<dbReference type="Proteomes" id="UP001472866">
    <property type="component" value="Chromosome 07"/>
</dbReference>
<keyword evidence="1" id="KW-0802">TPR repeat</keyword>
<reference evidence="4 5" key="1">
    <citation type="submission" date="2024-03" db="EMBL/GenBank/DDBJ databases">
        <title>Complete genome sequence of the green alga Chloropicon roscoffensis RCC1871.</title>
        <authorList>
            <person name="Lemieux C."/>
            <person name="Pombert J.-F."/>
            <person name="Otis C."/>
            <person name="Turmel M."/>
        </authorList>
    </citation>
    <scope>NUCLEOTIDE SEQUENCE [LARGE SCALE GENOMIC DNA]</scope>
    <source>
        <strain evidence="4 5">RCC1871</strain>
    </source>
</reference>
<dbReference type="InterPro" id="IPR025986">
    <property type="entry name" value="RPAP3-like_C"/>
</dbReference>
<evidence type="ECO:0000259" key="3">
    <source>
        <dbReference type="Pfam" id="PF13877"/>
    </source>
</evidence>
<evidence type="ECO:0000313" key="4">
    <source>
        <dbReference type="EMBL" id="WZN63077.1"/>
    </source>
</evidence>
<feature type="compositionally biased region" description="Low complexity" evidence="2">
    <location>
        <begin position="59"/>
        <end position="70"/>
    </location>
</feature>
<feature type="region of interest" description="Disordered" evidence="2">
    <location>
        <begin position="141"/>
        <end position="185"/>
    </location>
</feature>
<feature type="compositionally biased region" description="Low complexity" evidence="2">
    <location>
        <begin position="345"/>
        <end position="365"/>
    </location>
</feature>
<protein>
    <submittedName>
        <fullName evidence="4">RNA polymerase II-associated protein 3</fullName>
    </submittedName>
</protein>
<feature type="compositionally biased region" description="Basic residues" evidence="2">
    <location>
        <begin position="27"/>
        <end position="38"/>
    </location>
</feature>
<dbReference type="AlphaFoldDB" id="A0AAX4PAR3"/>
<accession>A0AAX4PAR3</accession>
<dbReference type="PROSITE" id="PS50005">
    <property type="entry name" value="TPR"/>
    <property type="match status" value="1"/>
</dbReference>
<dbReference type="InterPro" id="IPR019734">
    <property type="entry name" value="TPR_rpt"/>
</dbReference>
<dbReference type="EMBL" id="CP151507">
    <property type="protein sequence ID" value="WZN63077.1"/>
    <property type="molecule type" value="Genomic_DNA"/>
</dbReference>
<dbReference type="SMART" id="SM00028">
    <property type="entry name" value="TPR"/>
    <property type="match status" value="3"/>
</dbReference>
<dbReference type="PANTHER" id="PTHR47329:SF1">
    <property type="entry name" value="OS05G0129900 PROTEIN"/>
    <property type="match status" value="1"/>
</dbReference>
<evidence type="ECO:0000256" key="2">
    <source>
        <dbReference type="SAM" id="MobiDB-lite"/>
    </source>
</evidence>
<evidence type="ECO:0000313" key="5">
    <source>
        <dbReference type="Proteomes" id="UP001472866"/>
    </source>
</evidence>
<feature type="region of interest" description="Disordered" evidence="2">
    <location>
        <begin position="321"/>
        <end position="390"/>
    </location>
</feature>
<dbReference type="PANTHER" id="PTHR47329">
    <property type="entry name" value="OS05G0129900 PROTEIN"/>
    <property type="match status" value="1"/>
</dbReference>
<feature type="compositionally biased region" description="Basic and acidic residues" evidence="2">
    <location>
        <begin position="323"/>
        <end position="337"/>
    </location>
</feature>
<feature type="domain" description="RNA-polymerase II-associated protein 3-like C-terminal" evidence="3">
    <location>
        <begin position="386"/>
        <end position="474"/>
    </location>
</feature>
<feature type="compositionally biased region" description="Basic and acidic residues" evidence="2">
    <location>
        <begin position="103"/>
        <end position="116"/>
    </location>
</feature>
<organism evidence="4 5">
    <name type="scientific">Chloropicon roscoffensis</name>
    <dbReference type="NCBI Taxonomy" id="1461544"/>
    <lineage>
        <taxon>Eukaryota</taxon>
        <taxon>Viridiplantae</taxon>
        <taxon>Chlorophyta</taxon>
        <taxon>Chloropicophyceae</taxon>
        <taxon>Chloropicales</taxon>
        <taxon>Chloropicaceae</taxon>
        <taxon>Chloropicon</taxon>
    </lineage>
</organism>
<evidence type="ECO:0000256" key="1">
    <source>
        <dbReference type="PROSITE-ProRule" id="PRU00339"/>
    </source>
</evidence>
<dbReference type="SUPFAM" id="SSF48452">
    <property type="entry name" value="TPR-like"/>
    <property type="match status" value="1"/>
</dbReference>
<dbReference type="Pfam" id="PF00515">
    <property type="entry name" value="TPR_1"/>
    <property type="match status" value="1"/>
</dbReference>
<dbReference type="InterPro" id="IPR011990">
    <property type="entry name" value="TPR-like_helical_dom_sf"/>
</dbReference>
<feature type="compositionally biased region" description="Basic residues" evidence="2">
    <location>
        <begin position="87"/>
        <end position="99"/>
    </location>
</feature>
<feature type="compositionally biased region" description="Acidic residues" evidence="2">
    <location>
        <begin position="151"/>
        <end position="161"/>
    </location>
</feature>
<feature type="region of interest" description="Disordered" evidence="2">
    <location>
        <begin position="20"/>
        <end position="116"/>
    </location>
</feature>
<proteinExistence type="predicted"/>